<evidence type="ECO:0000256" key="9">
    <source>
        <dbReference type="RuleBase" id="RU364116"/>
    </source>
</evidence>
<dbReference type="Pfam" id="PF06969">
    <property type="entry name" value="HemN_C"/>
    <property type="match status" value="1"/>
</dbReference>
<dbReference type="EMBL" id="FOJI01000010">
    <property type="protein sequence ID" value="SEW33124.1"/>
    <property type="molecule type" value="Genomic_DNA"/>
</dbReference>
<comment type="similarity">
    <text evidence="1">Belongs to the anaerobic coproporphyrinogen-III oxidase family. HemW subfamily.</text>
</comment>
<evidence type="ECO:0000256" key="1">
    <source>
        <dbReference type="ARBA" id="ARBA00006100"/>
    </source>
</evidence>
<dbReference type="SMART" id="SM00729">
    <property type="entry name" value="Elp3"/>
    <property type="match status" value="1"/>
</dbReference>
<accession>A0A1I0R0U5</accession>
<keyword evidence="3 9" id="KW-0349">Heme</keyword>
<keyword evidence="6 9" id="KW-0408">Iron</keyword>
<evidence type="ECO:0000256" key="4">
    <source>
        <dbReference type="ARBA" id="ARBA00022691"/>
    </source>
</evidence>
<dbReference type="GO" id="GO:0051539">
    <property type="term" value="F:4 iron, 4 sulfur cluster binding"/>
    <property type="evidence" value="ECO:0007669"/>
    <property type="project" value="UniProtKB-UniRule"/>
</dbReference>
<reference evidence="11 12" key="1">
    <citation type="submission" date="2016-10" db="EMBL/GenBank/DDBJ databases">
        <authorList>
            <person name="de Groot N.N."/>
        </authorList>
    </citation>
    <scope>NUCLEOTIDE SEQUENCE [LARGE SCALE GENOMIC DNA]</scope>
    <source>
        <strain evidence="11 12">DSM 9179</strain>
    </source>
</reference>
<evidence type="ECO:0000256" key="8">
    <source>
        <dbReference type="ARBA" id="ARBA00023186"/>
    </source>
</evidence>
<dbReference type="InterPro" id="IPR007197">
    <property type="entry name" value="rSAM"/>
</dbReference>
<keyword evidence="12" id="KW-1185">Reference proteome</keyword>
<sequence length="401" mass="46205">MMNKTTISNKSISISKRQMGIYIHIPFCAKKCFYCDFLSAPADDETIKSYVEAIILEIKASHTETVVPVPTMFFGGGTPSIIDPTYISQIMEAVREQYEVESEAEITIECNPGTVSLKKLLAYKSAGINRISFGLQSADNIELRSIGRIHTYEQFQDSYEMARRAGFDNINIDLIAALPNQTTASWENTVRKVIDLEPEHISAYSLILEEGTKLYTVIEMERKNGMDRIPCEDNEREMYYLTNEMLGKAGYMHYEISNYSKPGYECRHNLSYWAPNHYIGFGIGAASYVNDVRYKNIEDINEYIKYLSQAEKIDLSKIQVEVNHLTIENKMEEFMFLGLRRIDGISIKDFYKRFGVRYDSIYGKQTKKFLEQELLVHSDDRIYLSQRGIDVSNSVMCEFLF</sequence>
<keyword evidence="9" id="KW-0004">4Fe-4S</keyword>
<dbReference type="SFLD" id="SFLDG01065">
    <property type="entry name" value="anaerobic_coproporphyrinogen-I"/>
    <property type="match status" value="1"/>
</dbReference>
<evidence type="ECO:0000256" key="3">
    <source>
        <dbReference type="ARBA" id="ARBA00022617"/>
    </source>
</evidence>
<gene>
    <name evidence="11" type="ORF">SAMN05421659_11062</name>
</gene>
<dbReference type="InterPro" id="IPR013785">
    <property type="entry name" value="Aldolase_TIM"/>
</dbReference>
<dbReference type="NCBIfam" id="TIGR00539">
    <property type="entry name" value="hemN_rel"/>
    <property type="match status" value="1"/>
</dbReference>
<dbReference type="Pfam" id="PF04055">
    <property type="entry name" value="Radical_SAM"/>
    <property type="match status" value="1"/>
</dbReference>
<evidence type="ECO:0000313" key="11">
    <source>
        <dbReference type="EMBL" id="SEW33124.1"/>
    </source>
</evidence>
<dbReference type="InterPro" id="IPR058240">
    <property type="entry name" value="rSAM_sf"/>
</dbReference>
<comment type="function">
    <text evidence="9">Probably acts as a heme chaperone, transferring heme to an unknown acceptor. Binds one molecule of heme per monomer, possibly covalently. Binds 1 [4Fe-4S] cluster. The cluster is coordinated with 3 cysteines and an exchangeable S-adenosyl-L-methionine.</text>
</comment>
<dbReference type="AlphaFoldDB" id="A0A1I0R0U5"/>
<dbReference type="InterPro" id="IPR004559">
    <property type="entry name" value="HemW-like"/>
</dbReference>
<dbReference type="PANTHER" id="PTHR13932:SF5">
    <property type="entry name" value="RADICAL S-ADENOSYL METHIONINE DOMAIN-CONTAINING PROTEIN 1, MITOCHONDRIAL"/>
    <property type="match status" value="1"/>
</dbReference>
<evidence type="ECO:0000313" key="12">
    <source>
        <dbReference type="Proteomes" id="UP000199701"/>
    </source>
</evidence>
<dbReference type="GO" id="GO:0005737">
    <property type="term" value="C:cytoplasm"/>
    <property type="evidence" value="ECO:0007669"/>
    <property type="project" value="UniProtKB-SubCell"/>
</dbReference>
<dbReference type="PANTHER" id="PTHR13932">
    <property type="entry name" value="COPROPORPHYRINIGEN III OXIDASE"/>
    <property type="match status" value="1"/>
</dbReference>
<organism evidence="11 12">
    <name type="scientific">[Clostridium] fimetarium</name>
    <dbReference type="NCBI Taxonomy" id="99656"/>
    <lineage>
        <taxon>Bacteria</taxon>
        <taxon>Bacillati</taxon>
        <taxon>Bacillota</taxon>
        <taxon>Clostridia</taxon>
        <taxon>Lachnospirales</taxon>
        <taxon>Lachnospiraceae</taxon>
    </lineage>
</organism>
<evidence type="ECO:0000259" key="10">
    <source>
        <dbReference type="PROSITE" id="PS51918"/>
    </source>
</evidence>
<dbReference type="GO" id="GO:0004109">
    <property type="term" value="F:coproporphyrinogen oxidase activity"/>
    <property type="evidence" value="ECO:0007669"/>
    <property type="project" value="InterPro"/>
</dbReference>
<dbReference type="GO" id="GO:0006779">
    <property type="term" value="P:porphyrin-containing compound biosynthetic process"/>
    <property type="evidence" value="ECO:0007669"/>
    <property type="project" value="InterPro"/>
</dbReference>
<keyword evidence="4 9" id="KW-0949">S-adenosyl-L-methionine</keyword>
<dbReference type="Proteomes" id="UP000199701">
    <property type="component" value="Unassembled WGS sequence"/>
</dbReference>
<dbReference type="Gene3D" id="3.20.20.70">
    <property type="entry name" value="Aldolase class I"/>
    <property type="match status" value="1"/>
</dbReference>
<proteinExistence type="inferred from homology"/>
<evidence type="ECO:0000256" key="7">
    <source>
        <dbReference type="ARBA" id="ARBA00023014"/>
    </source>
</evidence>
<evidence type="ECO:0000256" key="5">
    <source>
        <dbReference type="ARBA" id="ARBA00022723"/>
    </source>
</evidence>
<keyword evidence="9" id="KW-0963">Cytoplasm</keyword>
<dbReference type="InterPro" id="IPR034505">
    <property type="entry name" value="Coproporphyrinogen-III_oxidase"/>
</dbReference>
<keyword evidence="5 9" id="KW-0479">Metal-binding</keyword>
<keyword evidence="8 9" id="KW-0143">Chaperone</keyword>
<protein>
    <recommendedName>
        <fullName evidence="2 9">Heme chaperone HemW</fullName>
    </recommendedName>
</protein>
<dbReference type="CDD" id="cd01335">
    <property type="entry name" value="Radical_SAM"/>
    <property type="match status" value="1"/>
</dbReference>
<keyword evidence="7 9" id="KW-0411">Iron-sulfur</keyword>
<feature type="domain" description="Radical SAM core" evidence="10">
    <location>
        <begin position="13"/>
        <end position="252"/>
    </location>
</feature>
<dbReference type="SFLD" id="SFLDS00029">
    <property type="entry name" value="Radical_SAM"/>
    <property type="match status" value="1"/>
</dbReference>
<dbReference type="GO" id="GO:0046872">
    <property type="term" value="F:metal ion binding"/>
    <property type="evidence" value="ECO:0007669"/>
    <property type="project" value="UniProtKB-UniRule"/>
</dbReference>
<name>A0A1I0R0U5_9FIRM</name>
<dbReference type="PROSITE" id="PS51918">
    <property type="entry name" value="RADICAL_SAM"/>
    <property type="match status" value="1"/>
</dbReference>
<dbReference type="SFLD" id="SFLDG01082">
    <property type="entry name" value="B12-binding_domain_containing"/>
    <property type="match status" value="1"/>
</dbReference>
<comment type="subcellular location">
    <subcellularLocation>
        <location evidence="9">Cytoplasm</location>
    </subcellularLocation>
</comment>
<dbReference type="SFLD" id="SFLDF00288">
    <property type="entry name" value="HemN-like__clustered_with_nucl"/>
    <property type="match status" value="1"/>
</dbReference>
<dbReference type="STRING" id="99656.SAMN05421659_11062"/>
<dbReference type="InterPro" id="IPR006638">
    <property type="entry name" value="Elp3/MiaA/NifB-like_rSAM"/>
</dbReference>
<evidence type="ECO:0000256" key="6">
    <source>
        <dbReference type="ARBA" id="ARBA00023004"/>
    </source>
</evidence>
<dbReference type="SUPFAM" id="SSF102114">
    <property type="entry name" value="Radical SAM enzymes"/>
    <property type="match status" value="1"/>
</dbReference>
<dbReference type="InterPro" id="IPR010723">
    <property type="entry name" value="HemN_C"/>
</dbReference>
<evidence type="ECO:0000256" key="2">
    <source>
        <dbReference type="ARBA" id="ARBA00017228"/>
    </source>
</evidence>
<dbReference type="SFLD" id="SFLDF00562">
    <property type="entry name" value="HemN-like__clustered_with_heat"/>
    <property type="match status" value="1"/>
</dbReference>